<evidence type="ECO:0000256" key="7">
    <source>
        <dbReference type="ARBA" id="ARBA00023125"/>
    </source>
</evidence>
<evidence type="ECO:0000259" key="13">
    <source>
        <dbReference type="PROSITE" id="PS51192"/>
    </source>
</evidence>
<dbReference type="Gene3D" id="3.40.50.300">
    <property type="entry name" value="P-loop containing nucleotide triphosphate hydrolases"/>
    <property type="match status" value="2"/>
</dbReference>
<dbReference type="GO" id="GO:0006310">
    <property type="term" value="P:DNA recombination"/>
    <property type="evidence" value="ECO:0007669"/>
    <property type="project" value="InterPro"/>
</dbReference>
<dbReference type="FunFam" id="3.40.50.300:FF:001389">
    <property type="entry name" value="ATP-dependent DNA helicase RecQ"/>
    <property type="match status" value="1"/>
</dbReference>
<evidence type="ECO:0000256" key="12">
    <source>
        <dbReference type="ARBA" id="ARBA00044550"/>
    </source>
</evidence>
<dbReference type="AlphaFoldDB" id="A0A450TEM0"/>
<reference evidence="15" key="1">
    <citation type="submission" date="2019-02" db="EMBL/GenBank/DDBJ databases">
        <authorList>
            <person name="Gruber-Vodicka R. H."/>
            <person name="Seah K. B. B."/>
        </authorList>
    </citation>
    <scope>NUCLEOTIDE SEQUENCE</scope>
    <source>
        <strain evidence="15">BECK_DK161</strain>
    </source>
</reference>
<dbReference type="GO" id="GO:0003677">
    <property type="term" value="F:DNA binding"/>
    <property type="evidence" value="ECO:0007669"/>
    <property type="project" value="UniProtKB-KW"/>
</dbReference>
<evidence type="ECO:0000256" key="3">
    <source>
        <dbReference type="ARBA" id="ARBA00022741"/>
    </source>
</evidence>
<evidence type="ECO:0000259" key="14">
    <source>
        <dbReference type="PROSITE" id="PS51194"/>
    </source>
</evidence>
<dbReference type="GO" id="GO:0006281">
    <property type="term" value="P:DNA repair"/>
    <property type="evidence" value="ECO:0007669"/>
    <property type="project" value="TreeGrafter"/>
</dbReference>
<dbReference type="InterPro" id="IPR036388">
    <property type="entry name" value="WH-like_DNA-bd_sf"/>
</dbReference>
<dbReference type="GO" id="GO:0005737">
    <property type="term" value="C:cytoplasm"/>
    <property type="evidence" value="ECO:0007669"/>
    <property type="project" value="TreeGrafter"/>
</dbReference>
<evidence type="ECO:0000256" key="1">
    <source>
        <dbReference type="ARBA" id="ARBA00005446"/>
    </source>
</evidence>
<evidence type="ECO:0000256" key="8">
    <source>
        <dbReference type="ARBA" id="ARBA00023235"/>
    </source>
</evidence>
<dbReference type="InterPro" id="IPR001650">
    <property type="entry name" value="Helicase_C-like"/>
</dbReference>
<dbReference type="Pfam" id="PF00271">
    <property type="entry name" value="Helicase_C"/>
    <property type="match status" value="1"/>
</dbReference>
<dbReference type="PROSITE" id="PS51194">
    <property type="entry name" value="HELICASE_CTER"/>
    <property type="match status" value="1"/>
</dbReference>
<keyword evidence="3" id="KW-0547">Nucleotide-binding</keyword>
<keyword evidence="6" id="KW-0067">ATP-binding</keyword>
<evidence type="ECO:0000256" key="2">
    <source>
        <dbReference type="ARBA" id="ARBA00022723"/>
    </source>
</evidence>
<evidence type="ECO:0000313" key="15">
    <source>
        <dbReference type="EMBL" id="VFJ65571.1"/>
    </source>
</evidence>
<dbReference type="Pfam" id="PF16124">
    <property type="entry name" value="RecQ_Zn_bind"/>
    <property type="match status" value="1"/>
</dbReference>
<keyword evidence="8" id="KW-0413">Isomerase</keyword>
<dbReference type="InterPro" id="IPR004589">
    <property type="entry name" value="DNA_helicase_ATP-dep_RecQ"/>
</dbReference>
<dbReference type="InterPro" id="IPR011545">
    <property type="entry name" value="DEAD/DEAH_box_helicase_dom"/>
</dbReference>
<dbReference type="GO" id="GO:0016787">
    <property type="term" value="F:hydrolase activity"/>
    <property type="evidence" value="ECO:0007669"/>
    <property type="project" value="UniProtKB-KW"/>
</dbReference>
<dbReference type="Pfam" id="PF00270">
    <property type="entry name" value="DEAD"/>
    <property type="match status" value="1"/>
</dbReference>
<keyword evidence="2" id="KW-0479">Metal-binding</keyword>
<dbReference type="PROSITE" id="PS51192">
    <property type="entry name" value="HELICASE_ATP_BIND_1"/>
    <property type="match status" value="1"/>
</dbReference>
<evidence type="ECO:0000256" key="10">
    <source>
        <dbReference type="ARBA" id="ARBA00034808"/>
    </source>
</evidence>
<comment type="catalytic activity">
    <reaction evidence="9">
        <text>Couples ATP hydrolysis with the unwinding of duplex DNA by translocating in the 3'-5' direction.</text>
        <dbReference type="EC" id="5.6.2.4"/>
    </reaction>
</comment>
<evidence type="ECO:0000256" key="6">
    <source>
        <dbReference type="ARBA" id="ARBA00022840"/>
    </source>
</evidence>
<dbReference type="GO" id="GO:0005524">
    <property type="term" value="F:ATP binding"/>
    <property type="evidence" value="ECO:0007669"/>
    <property type="project" value="UniProtKB-KW"/>
</dbReference>
<gene>
    <name evidence="15" type="ORF">BECKDK2373C_GA0170839_11333</name>
</gene>
<dbReference type="InterPro" id="IPR027417">
    <property type="entry name" value="P-loop_NTPase"/>
</dbReference>
<dbReference type="InterPro" id="IPR014001">
    <property type="entry name" value="Helicase_ATP-bd"/>
</dbReference>
<dbReference type="SMART" id="SM00490">
    <property type="entry name" value="HELICc"/>
    <property type="match status" value="1"/>
</dbReference>
<dbReference type="EC" id="5.6.2.4" evidence="10"/>
<dbReference type="SUPFAM" id="SSF52540">
    <property type="entry name" value="P-loop containing nucleoside triphosphate hydrolases"/>
    <property type="match status" value="1"/>
</dbReference>
<evidence type="ECO:0000256" key="11">
    <source>
        <dbReference type="ARBA" id="ARBA00044535"/>
    </source>
</evidence>
<dbReference type="GO" id="GO:0046872">
    <property type="term" value="F:metal ion binding"/>
    <property type="evidence" value="ECO:0007669"/>
    <property type="project" value="UniProtKB-KW"/>
</dbReference>
<sequence length="652" mass="72960">MTQDIRHHLQQYFGFSEPRPGQEAVIRHLLDGESAAAVFPTGGGKSLCYQLPALLLPGVTLVVSPLIALMKDQIDALTARGIHARRLDSSLTGEEYRDVMVQLRGGALPLLYVAPERFNNERFRESLRNVRIALFAVDEAHCISEWGHNFRPDYLKLAGFAREFGAERILALTATATPPVLDDICRLFDIKPHCAIRTGFYRPNLTLDTLAVNAGERDEILLESIREQPKGPAIVYVTLQKTAEEVAKRLAAAGLPARAYHAGMKDEIRSEIQEWFMAADDAIVVATIAFGMGVDKANIRAVYHYNLPKSLENYSQEIGRAGRDGGPALCRMLVCSNDLNVLENFIYGDTPDAGSIRALIERVFNQGDDFDESLHSLSAETDIRPLVLRTLLTYLELDGYLQSGTPFYSDYNFKPLQSSKEILGRFQGERRTFLAGVFRQAVKGRIWFKLDLEQTARTLDANRERIIVALDWLAEQGLLEVKAAGIRHRFRVLQRPQTGDALAAELHRRILKREQAEIGRLQQVLDLVSLDNCQTNALAAHFGEERQQPCGHCSWCNRGASEIPPRRNTEIGGDLWRKVERLKDEEGGIFKNPRLLARLLCGITSPRLSRAKMTGHDLFGSLAQAPFAQVLRRAEQGADGDRGVFESFKEAF</sequence>
<proteinExistence type="inferred from homology"/>
<comment type="similarity">
    <text evidence="1">Belongs to the helicase family. RecQ subfamily.</text>
</comment>
<name>A0A450TEM0_9GAMM</name>
<organism evidence="15">
    <name type="scientific">Candidatus Kentrum sp. DK</name>
    <dbReference type="NCBI Taxonomy" id="2126562"/>
    <lineage>
        <taxon>Bacteria</taxon>
        <taxon>Pseudomonadati</taxon>
        <taxon>Pseudomonadota</taxon>
        <taxon>Gammaproteobacteria</taxon>
        <taxon>Candidatus Kentrum</taxon>
    </lineage>
</organism>
<evidence type="ECO:0000256" key="5">
    <source>
        <dbReference type="ARBA" id="ARBA00022806"/>
    </source>
</evidence>
<feature type="domain" description="Helicase C-terminal" evidence="14">
    <location>
        <begin position="217"/>
        <end position="378"/>
    </location>
</feature>
<keyword evidence="7" id="KW-0238">DNA-binding</keyword>
<dbReference type="GO" id="GO:0043590">
    <property type="term" value="C:bacterial nucleoid"/>
    <property type="evidence" value="ECO:0007669"/>
    <property type="project" value="TreeGrafter"/>
</dbReference>
<dbReference type="SMART" id="SM00487">
    <property type="entry name" value="DEXDc"/>
    <property type="match status" value="1"/>
</dbReference>
<dbReference type="GO" id="GO:0030894">
    <property type="term" value="C:replisome"/>
    <property type="evidence" value="ECO:0007669"/>
    <property type="project" value="TreeGrafter"/>
</dbReference>
<accession>A0A450TEM0</accession>
<dbReference type="CDD" id="cd17920">
    <property type="entry name" value="DEXHc_RecQ"/>
    <property type="match status" value="1"/>
</dbReference>
<dbReference type="PANTHER" id="PTHR13710">
    <property type="entry name" value="DNA HELICASE RECQ FAMILY MEMBER"/>
    <property type="match status" value="1"/>
</dbReference>
<dbReference type="NCBIfam" id="TIGR00614">
    <property type="entry name" value="recQ_fam"/>
    <property type="match status" value="1"/>
</dbReference>
<keyword evidence="4" id="KW-0378">Hydrolase</keyword>
<dbReference type="GO" id="GO:0043138">
    <property type="term" value="F:3'-5' DNA helicase activity"/>
    <property type="evidence" value="ECO:0007669"/>
    <property type="project" value="UniProtKB-EC"/>
</dbReference>
<dbReference type="GO" id="GO:0009378">
    <property type="term" value="F:four-way junction helicase activity"/>
    <property type="evidence" value="ECO:0007669"/>
    <property type="project" value="TreeGrafter"/>
</dbReference>
<dbReference type="InterPro" id="IPR032284">
    <property type="entry name" value="RecQ_Zn-bd"/>
</dbReference>
<protein>
    <recommendedName>
        <fullName evidence="11">ATP-dependent DNA helicase RecQ</fullName>
        <ecNumber evidence="10">5.6.2.4</ecNumber>
    </recommendedName>
    <alternativeName>
        <fullName evidence="12">DNA 3'-5' helicase RecQ</fullName>
    </alternativeName>
</protein>
<keyword evidence="5 15" id="KW-0347">Helicase</keyword>
<dbReference type="EMBL" id="CAADEY010000133">
    <property type="protein sequence ID" value="VFJ65571.1"/>
    <property type="molecule type" value="Genomic_DNA"/>
</dbReference>
<evidence type="ECO:0000256" key="4">
    <source>
        <dbReference type="ARBA" id="ARBA00022801"/>
    </source>
</evidence>
<dbReference type="Gene3D" id="1.10.10.10">
    <property type="entry name" value="Winged helix-like DNA-binding domain superfamily/Winged helix DNA-binding domain"/>
    <property type="match status" value="1"/>
</dbReference>
<feature type="domain" description="Helicase ATP-binding" evidence="13">
    <location>
        <begin position="26"/>
        <end position="194"/>
    </location>
</feature>
<dbReference type="PANTHER" id="PTHR13710:SF105">
    <property type="entry name" value="ATP-DEPENDENT DNA HELICASE Q1"/>
    <property type="match status" value="1"/>
</dbReference>
<evidence type="ECO:0000256" key="9">
    <source>
        <dbReference type="ARBA" id="ARBA00034617"/>
    </source>
</evidence>